<dbReference type="RefSeq" id="WP_239080547.1">
    <property type="nucleotide sequence ID" value="NZ_BOMD01000089.1"/>
</dbReference>
<proteinExistence type="predicted"/>
<sequence length="172" mass="18875">MTGPTTPPPGVPEVEAAPVKKPRNRRLRLWIALGAGVVALLCLGGVGVAVLLYDEETKIERAEPDAVADSFLRAYLVNRDDQRTTLYQCKSGGNFQEIAEYRSDVVSREKQFSVGIAVTWTTFTVQTNGTRSEVETDLIKTASNQSGRVTDTWRLSLVDEDGWRVCGATQIS</sequence>
<organism evidence="2 3">
    <name type="scientific">Paractinoplanes brasiliensis</name>
    <dbReference type="NCBI Taxonomy" id="52695"/>
    <lineage>
        <taxon>Bacteria</taxon>
        <taxon>Bacillati</taxon>
        <taxon>Actinomycetota</taxon>
        <taxon>Actinomycetes</taxon>
        <taxon>Micromonosporales</taxon>
        <taxon>Micromonosporaceae</taxon>
        <taxon>Paractinoplanes</taxon>
    </lineage>
</organism>
<keyword evidence="3" id="KW-1185">Reference proteome</keyword>
<gene>
    <name evidence="2" type="ORF">C8E87_3556</name>
</gene>
<feature type="transmembrane region" description="Helical" evidence="1">
    <location>
        <begin position="29"/>
        <end position="53"/>
    </location>
</feature>
<comment type="caution">
    <text evidence="2">The sequence shown here is derived from an EMBL/GenBank/DDBJ whole genome shotgun (WGS) entry which is preliminary data.</text>
</comment>
<protein>
    <recommendedName>
        <fullName evidence="4">Mce-associated membrane protein</fullName>
    </recommendedName>
</protein>
<dbReference type="Proteomes" id="UP000294901">
    <property type="component" value="Unassembled WGS sequence"/>
</dbReference>
<evidence type="ECO:0000256" key="1">
    <source>
        <dbReference type="SAM" id="Phobius"/>
    </source>
</evidence>
<keyword evidence="1" id="KW-1133">Transmembrane helix</keyword>
<accession>A0A4R6JW60</accession>
<keyword evidence="1" id="KW-0472">Membrane</keyword>
<evidence type="ECO:0008006" key="4">
    <source>
        <dbReference type="Google" id="ProtNLM"/>
    </source>
</evidence>
<evidence type="ECO:0000313" key="2">
    <source>
        <dbReference type="EMBL" id="TDO39851.1"/>
    </source>
</evidence>
<reference evidence="2 3" key="1">
    <citation type="submission" date="2019-03" db="EMBL/GenBank/DDBJ databases">
        <title>Sequencing the genomes of 1000 actinobacteria strains.</title>
        <authorList>
            <person name="Klenk H.-P."/>
        </authorList>
    </citation>
    <scope>NUCLEOTIDE SEQUENCE [LARGE SCALE GENOMIC DNA]</scope>
    <source>
        <strain evidence="2 3">DSM 43805</strain>
    </source>
</reference>
<evidence type="ECO:0000313" key="3">
    <source>
        <dbReference type="Proteomes" id="UP000294901"/>
    </source>
</evidence>
<keyword evidence="1" id="KW-0812">Transmembrane</keyword>
<dbReference type="AlphaFoldDB" id="A0A4R6JW60"/>
<dbReference type="EMBL" id="SNWR01000001">
    <property type="protein sequence ID" value="TDO39851.1"/>
    <property type="molecule type" value="Genomic_DNA"/>
</dbReference>
<name>A0A4R6JW60_9ACTN</name>